<feature type="transmembrane region" description="Helical" evidence="7">
    <location>
        <begin position="305"/>
        <end position="336"/>
    </location>
</feature>
<keyword evidence="6 7" id="KW-0472">Membrane</keyword>
<evidence type="ECO:0000313" key="9">
    <source>
        <dbReference type="EMBL" id="HIP98158.1"/>
    </source>
</evidence>
<dbReference type="PANTHER" id="PTHR30489">
    <property type="entry name" value="LIPOPROTEIN-RELEASING SYSTEM TRANSMEMBRANE PROTEIN LOLE"/>
    <property type="match status" value="1"/>
</dbReference>
<feature type="transmembrane region" description="Helical" evidence="7">
    <location>
        <begin position="356"/>
        <end position="380"/>
    </location>
</feature>
<dbReference type="PANTHER" id="PTHR30489:SF0">
    <property type="entry name" value="LIPOPROTEIN-RELEASING SYSTEM TRANSMEMBRANE PROTEIN LOLE"/>
    <property type="match status" value="1"/>
</dbReference>
<reference evidence="9" key="1">
    <citation type="journal article" date="2020" name="ISME J.">
        <title>Gammaproteobacteria mediating utilization of methyl-, sulfur- and petroleum organic compounds in deep ocean hydrothermal plumes.</title>
        <authorList>
            <person name="Zhou Z."/>
            <person name="Liu Y."/>
            <person name="Pan J."/>
            <person name="Cron B.R."/>
            <person name="Toner B.M."/>
            <person name="Anantharaman K."/>
            <person name="Breier J.A."/>
            <person name="Dick G.J."/>
            <person name="Li M."/>
        </authorList>
    </citation>
    <scope>NUCLEOTIDE SEQUENCE</scope>
    <source>
        <strain evidence="9">SZUA-1501</strain>
    </source>
</reference>
<dbReference type="GO" id="GO:0098797">
    <property type="term" value="C:plasma membrane protein complex"/>
    <property type="evidence" value="ECO:0007669"/>
    <property type="project" value="TreeGrafter"/>
</dbReference>
<sequence length="397" mass="44181">MNILFMPLLKLVSRYLFSGKPTTKFATYTALFGTFLATVSTLVTVGIMNGFEESVKKHLLTNTFHITAYVSSRREAEEFLNEVKKYPFVQKGYWYATFPVILQKGKHIVGTVIFGTDKGFVENILNRKGVLFSGKLTPNGLILGNLLASQVGVYETPSKVTVISPVARVTPIGFLPQIKRVEVGGIYSSGDYYLDSWGVGYFNFLISFLKPSNFVVGIKLKDPYSAKKVGKFLEDHFKGVFITTWIDTYRDFFNALKLEKLGMILVVSLIVLVASFNIVSLLIAKVRELSVDFAIFRAFGVGRKFIFSLVLLLGVSVGLAGSLLGVAVAEVIAYVVNHYKLIRVPQELYTTPYLPIIFGIKEIILTVLFILFLSLLASLIPAFSAVRERVTSVLRND</sequence>
<proteinExistence type="inferred from homology"/>
<dbReference type="Proteomes" id="UP000606463">
    <property type="component" value="Unassembled WGS sequence"/>
</dbReference>
<feature type="transmembrane region" description="Helical" evidence="7">
    <location>
        <begin position="261"/>
        <end position="284"/>
    </location>
</feature>
<dbReference type="Pfam" id="PF02687">
    <property type="entry name" value="FtsX"/>
    <property type="match status" value="1"/>
</dbReference>
<dbReference type="GO" id="GO:0044874">
    <property type="term" value="P:lipoprotein localization to outer membrane"/>
    <property type="evidence" value="ECO:0007669"/>
    <property type="project" value="TreeGrafter"/>
</dbReference>
<organism evidence="9 10">
    <name type="scientific">Aquifex aeolicus</name>
    <dbReference type="NCBI Taxonomy" id="63363"/>
    <lineage>
        <taxon>Bacteria</taxon>
        <taxon>Pseudomonadati</taxon>
        <taxon>Aquificota</taxon>
        <taxon>Aquificia</taxon>
        <taxon>Aquificales</taxon>
        <taxon>Aquificaceae</taxon>
        <taxon>Aquifex</taxon>
    </lineage>
</organism>
<evidence type="ECO:0000256" key="5">
    <source>
        <dbReference type="ARBA" id="ARBA00022989"/>
    </source>
</evidence>
<accession>A0A9D0YPK5</accession>
<dbReference type="InterPro" id="IPR051447">
    <property type="entry name" value="Lipoprotein-release_system"/>
</dbReference>
<evidence type="ECO:0000256" key="6">
    <source>
        <dbReference type="ARBA" id="ARBA00023136"/>
    </source>
</evidence>
<dbReference type="AlphaFoldDB" id="A0A9D0YPK5"/>
<feature type="transmembrane region" description="Helical" evidence="7">
    <location>
        <begin position="25"/>
        <end position="48"/>
    </location>
</feature>
<evidence type="ECO:0000256" key="1">
    <source>
        <dbReference type="ARBA" id="ARBA00004651"/>
    </source>
</evidence>
<dbReference type="InterPro" id="IPR003838">
    <property type="entry name" value="ABC3_permease_C"/>
</dbReference>
<evidence type="ECO:0000256" key="3">
    <source>
        <dbReference type="ARBA" id="ARBA00022475"/>
    </source>
</evidence>
<keyword evidence="4 7" id="KW-0812">Transmembrane</keyword>
<evidence type="ECO:0000256" key="2">
    <source>
        <dbReference type="ARBA" id="ARBA00005236"/>
    </source>
</evidence>
<gene>
    <name evidence="9" type="ORF">EYH37_02170</name>
</gene>
<dbReference type="EMBL" id="DQVE01000022">
    <property type="protein sequence ID" value="HIP98158.1"/>
    <property type="molecule type" value="Genomic_DNA"/>
</dbReference>
<evidence type="ECO:0000313" key="10">
    <source>
        <dbReference type="Proteomes" id="UP000606463"/>
    </source>
</evidence>
<evidence type="ECO:0000259" key="8">
    <source>
        <dbReference type="Pfam" id="PF02687"/>
    </source>
</evidence>
<keyword evidence="3" id="KW-1003">Cell membrane</keyword>
<keyword evidence="5 7" id="KW-1133">Transmembrane helix</keyword>
<protein>
    <submittedName>
        <fullName evidence="9">ABC transporter permease</fullName>
    </submittedName>
</protein>
<evidence type="ECO:0000256" key="7">
    <source>
        <dbReference type="SAM" id="Phobius"/>
    </source>
</evidence>
<feature type="domain" description="ABC3 transporter permease C-terminal" evidence="8">
    <location>
        <begin position="265"/>
        <end position="387"/>
    </location>
</feature>
<comment type="caution">
    <text evidence="9">The sequence shown here is derived from an EMBL/GenBank/DDBJ whole genome shotgun (WGS) entry which is preliminary data.</text>
</comment>
<comment type="similarity">
    <text evidence="2">Belongs to the ABC-4 integral membrane protein family. LolC/E subfamily.</text>
</comment>
<evidence type="ECO:0000256" key="4">
    <source>
        <dbReference type="ARBA" id="ARBA00022692"/>
    </source>
</evidence>
<comment type="subcellular location">
    <subcellularLocation>
        <location evidence="1">Cell membrane</location>
        <topology evidence="1">Multi-pass membrane protein</topology>
    </subcellularLocation>
</comment>
<name>A0A9D0YPK5_AQUAO</name>